<evidence type="ECO:0000313" key="3">
    <source>
        <dbReference type="EMBL" id="MDT0276659.1"/>
    </source>
</evidence>
<dbReference type="Pfam" id="PF18731">
    <property type="entry name" value="HEPN_Swt1"/>
    <property type="match status" value="1"/>
</dbReference>
<dbReference type="EMBL" id="JAVREI010000007">
    <property type="protein sequence ID" value="MDT0276659.1"/>
    <property type="molecule type" value="Genomic_DNA"/>
</dbReference>
<organism evidence="3 4">
    <name type="scientific">Blastococcus goldschmidtiae</name>
    <dbReference type="NCBI Taxonomy" id="3075546"/>
    <lineage>
        <taxon>Bacteria</taxon>
        <taxon>Bacillati</taxon>
        <taxon>Actinomycetota</taxon>
        <taxon>Actinomycetes</taxon>
        <taxon>Geodermatophilales</taxon>
        <taxon>Geodermatophilaceae</taxon>
        <taxon>Blastococcus</taxon>
    </lineage>
</organism>
<dbReference type="InterPro" id="IPR041650">
    <property type="entry name" value="HEPN_Swt1"/>
</dbReference>
<sequence>MAISNRDRVGRALELLSAGLDQFIARAVAERVPVGADWTALLAAKDAGKGIGGKTYERADVQNQLRILTETVVPGWFPFDAFLSRAEKSLASELRDVRDKWAHQKPFSADDTYRALDTAERLLRAAGAVHEADESRLLRVDLQRREYDTEVARAARTHTAVAGFESQGLPPWRDVLTPHPDVAAGRYATSEFAADLHQVAFGNDNGTNDAGEEYRDPVEFFRRTYLTDGLKDLLRRAAARLSGDMAADPVINLQTNFGGGKTHSMLAVWHLVSGHAIADYPQDVQELLQGVAIAGRKKVSRVALAGHEIAPNLPIRTEDGVEVNTLWGELAWQLGGRDAYDMLAEADRTATNPGAALKKLLAAYSPCVILVDEWVAYARGLYTRDDLRGGTFDTQFTFAQTLTGAAAATPGALLLVSIPASDVRADHDGRDASDLEIGGAHGREALERLQNVIGRTSYEWRPASAQESFEIVRRRLFVDPDGDSRAKIAVTAQRFVEFYRSHHGEFPKETTDNDYVSRIKSAYPIHPELFDRLYEDWSSLDRFQRTRGVLRLMSAVVHTLSSSDDPSPLIMPGTVPLDSGGVRNEVSKYLEDSWAPILDADVDGDTSTPVRIDADRPLFGKRALTRRIARALFLGSAATLRSAHKGIERQRLFLGVAQPGDTVGNFGSALQLLTDNATYLYSDSERYWYDVQPSLNRKAAEYAAGLTPEDVWNEIVTRIGRTEKAQPGQFTAVEVAPESSGEVSEPEGVRLVVLHPRFTHSGKGTDSAAYRFVDELITSRGTAPRERRNLIVALAADTQRYAELESAVRNHLAWRHLVGRINELDLTQQQAAVVRRRSEETNRVVDQRVPTTYIWVMYPEQPDGAKPLVVRALKVEGAEHRLAVRTSARLIKEQLLLTAIGAQNIRLALDNPLRRTWNDGRVSVHDLWEFYQRHPYLDRLRNRRVLEEGIRSALDELDWEGAAFALAESYDKGTGDFGGLILPGPDAHIATITDTTLLVAPHLATAQHERESRKPGPDLPGGGSGPAPSPGLGGQALPPLPGNKQPATISNVRYQARLSVKPDGDVAAKLREVVEEMLNHLVAAGPDALDITLSVRAERIDGFDQRTVRTVTENGAQLGFVGNRFEDG</sequence>
<dbReference type="Pfam" id="PF04465">
    <property type="entry name" value="DUF499"/>
    <property type="match status" value="1"/>
</dbReference>
<dbReference type="Proteomes" id="UP001183222">
    <property type="component" value="Unassembled WGS sequence"/>
</dbReference>
<name>A0ABU2K8Z5_9ACTN</name>
<feature type="region of interest" description="Disordered" evidence="1">
    <location>
        <begin position="1004"/>
        <end position="1047"/>
    </location>
</feature>
<evidence type="ECO:0000259" key="2">
    <source>
        <dbReference type="Pfam" id="PF18731"/>
    </source>
</evidence>
<dbReference type="InterPro" id="IPR007555">
    <property type="entry name" value="DUF499"/>
</dbReference>
<evidence type="ECO:0000256" key="1">
    <source>
        <dbReference type="SAM" id="MobiDB-lite"/>
    </source>
</evidence>
<keyword evidence="4" id="KW-1185">Reference proteome</keyword>
<feature type="compositionally biased region" description="Basic and acidic residues" evidence="1">
    <location>
        <begin position="1007"/>
        <end position="1016"/>
    </location>
</feature>
<proteinExistence type="predicted"/>
<reference evidence="4" key="1">
    <citation type="submission" date="2023-07" db="EMBL/GenBank/DDBJ databases">
        <title>30 novel species of actinomycetes from the DSMZ collection.</title>
        <authorList>
            <person name="Nouioui I."/>
        </authorList>
    </citation>
    <scope>NUCLEOTIDE SEQUENCE [LARGE SCALE GENOMIC DNA]</scope>
    <source>
        <strain evidence="4">DSM 46792</strain>
    </source>
</reference>
<feature type="domain" description="Swt1-like HEPN" evidence="2">
    <location>
        <begin position="11"/>
        <end position="125"/>
    </location>
</feature>
<accession>A0ABU2K8Z5</accession>
<dbReference type="RefSeq" id="WP_311345474.1">
    <property type="nucleotide sequence ID" value="NZ_JAVREI010000007.1"/>
</dbReference>
<evidence type="ECO:0000313" key="4">
    <source>
        <dbReference type="Proteomes" id="UP001183222"/>
    </source>
</evidence>
<comment type="caution">
    <text evidence="3">The sequence shown here is derived from an EMBL/GenBank/DDBJ whole genome shotgun (WGS) entry which is preliminary data.</text>
</comment>
<gene>
    <name evidence="3" type="ORF">RM425_12180</name>
</gene>
<protein>
    <submittedName>
        <fullName evidence="3">Swt1 family HEPN domain-containing protein</fullName>
    </submittedName>
</protein>